<evidence type="ECO:0000313" key="2">
    <source>
        <dbReference type="EMBL" id="GAA49602.1"/>
    </source>
</evidence>
<sequence>MSFREISSRESSKCSTKKGRLITPPYISNISEMTAGLLGQCKITVAQILPNKPGPRTSLFESAD</sequence>
<reference evidence="2" key="1">
    <citation type="journal article" date="2011" name="Genome Biol.">
        <title>The draft genome of the carcinogenic human liver fluke Clonorchis sinensis.</title>
        <authorList>
            <person name="Wang X."/>
            <person name="Chen W."/>
            <person name="Huang Y."/>
            <person name="Sun J."/>
            <person name="Men J."/>
            <person name="Liu H."/>
            <person name="Luo F."/>
            <person name="Guo L."/>
            <person name="Lv X."/>
            <person name="Deng C."/>
            <person name="Zhou C."/>
            <person name="Fan Y."/>
            <person name="Li X."/>
            <person name="Huang L."/>
            <person name="Hu Y."/>
            <person name="Liang C."/>
            <person name="Hu X."/>
            <person name="Xu J."/>
            <person name="Yu X."/>
        </authorList>
    </citation>
    <scope>NUCLEOTIDE SEQUENCE [LARGE SCALE GENOMIC DNA]</scope>
    <source>
        <strain evidence="2">Henan</strain>
    </source>
</reference>
<dbReference type="Proteomes" id="UP000008909">
    <property type="component" value="Unassembled WGS sequence"/>
</dbReference>
<gene>
    <name evidence="2" type="ORF">CLF_103280</name>
</gene>
<reference key="2">
    <citation type="submission" date="2011-10" db="EMBL/GenBank/DDBJ databases">
        <title>The genome and transcriptome sequence of Clonorchis sinensis provide insights into the carcinogenic liver fluke.</title>
        <authorList>
            <person name="Wang X."/>
            <person name="Huang Y."/>
            <person name="Chen W."/>
            <person name="Liu H."/>
            <person name="Guo L."/>
            <person name="Chen Y."/>
            <person name="Luo F."/>
            <person name="Zhou W."/>
            <person name="Sun J."/>
            <person name="Mao Q."/>
            <person name="Liang P."/>
            <person name="Zhou C."/>
            <person name="Tian Y."/>
            <person name="Men J."/>
            <person name="Lv X."/>
            <person name="Huang L."/>
            <person name="Zhou J."/>
            <person name="Hu Y."/>
            <person name="Li R."/>
            <person name="Zhang F."/>
            <person name="Lei H."/>
            <person name="Li X."/>
            <person name="Hu X."/>
            <person name="Liang C."/>
            <person name="Xu J."/>
            <person name="Wu Z."/>
            <person name="Yu X."/>
        </authorList>
    </citation>
    <scope>NUCLEOTIDE SEQUENCE</scope>
    <source>
        <strain>Henan</strain>
    </source>
</reference>
<organism evidence="2 3">
    <name type="scientific">Clonorchis sinensis</name>
    <name type="common">Chinese liver fluke</name>
    <dbReference type="NCBI Taxonomy" id="79923"/>
    <lineage>
        <taxon>Eukaryota</taxon>
        <taxon>Metazoa</taxon>
        <taxon>Spiralia</taxon>
        <taxon>Lophotrochozoa</taxon>
        <taxon>Platyhelminthes</taxon>
        <taxon>Trematoda</taxon>
        <taxon>Digenea</taxon>
        <taxon>Opisthorchiida</taxon>
        <taxon>Opisthorchiata</taxon>
        <taxon>Opisthorchiidae</taxon>
        <taxon>Clonorchis</taxon>
    </lineage>
</organism>
<evidence type="ECO:0000256" key="1">
    <source>
        <dbReference type="SAM" id="MobiDB-lite"/>
    </source>
</evidence>
<dbReference type="EMBL" id="DF142971">
    <property type="protein sequence ID" value="GAA49602.1"/>
    <property type="molecule type" value="Genomic_DNA"/>
</dbReference>
<feature type="compositionally biased region" description="Basic and acidic residues" evidence="1">
    <location>
        <begin position="1"/>
        <end position="12"/>
    </location>
</feature>
<feature type="region of interest" description="Disordered" evidence="1">
    <location>
        <begin position="1"/>
        <end position="20"/>
    </location>
</feature>
<protein>
    <submittedName>
        <fullName evidence="2">Uncharacterized protein</fullName>
    </submittedName>
</protein>
<name>G7Y9G7_CLOSI</name>
<dbReference type="AlphaFoldDB" id="G7Y9G7"/>
<proteinExistence type="predicted"/>
<keyword evidence="3" id="KW-1185">Reference proteome</keyword>
<evidence type="ECO:0000313" key="3">
    <source>
        <dbReference type="Proteomes" id="UP000008909"/>
    </source>
</evidence>
<accession>G7Y9G7</accession>